<evidence type="ECO:0000256" key="2">
    <source>
        <dbReference type="ARBA" id="ARBA00023163"/>
    </source>
</evidence>
<dbReference type="Proteomes" id="UP001177140">
    <property type="component" value="Unassembled WGS sequence"/>
</dbReference>
<keyword evidence="2" id="KW-0804">Transcription</keyword>
<name>A0AA41VXU7_PAPNU</name>
<protein>
    <recommendedName>
        <fullName evidence="5">BHLH domain-containing protein</fullName>
    </recommendedName>
</protein>
<evidence type="ECO:0000313" key="3">
    <source>
        <dbReference type="EMBL" id="MCL7049210.1"/>
    </source>
</evidence>
<evidence type="ECO:0008006" key="5">
    <source>
        <dbReference type="Google" id="ProtNLM"/>
    </source>
</evidence>
<evidence type="ECO:0000256" key="1">
    <source>
        <dbReference type="ARBA" id="ARBA00023015"/>
    </source>
</evidence>
<comment type="caution">
    <text evidence="3">The sequence shown here is derived from an EMBL/GenBank/DDBJ whole genome shotgun (WGS) entry which is preliminary data.</text>
</comment>
<dbReference type="EMBL" id="JAJJMA010313408">
    <property type="protein sequence ID" value="MCL7049210.1"/>
    <property type="molecule type" value="Genomic_DNA"/>
</dbReference>
<organism evidence="3 4">
    <name type="scientific">Papaver nudicaule</name>
    <name type="common">Iceland poppy</name>
    <dbReference type="NCBI Taxonomy" id="74823"/>
    <lineage>
        <taxon>Eukaryota</taxon>
        <taxon>Viridiplantae</taxon>
        <taxon>Streptophyta</taxon>
        <taxon>Embryophyta</taxon>
        <taxon>Tracheophyta</taxon>
        <taxon>Spermatophyta</taxon>
        <taxon>Magnoliopsida</taxon>
        <taxon>Ranunculales</taxon>
        <taxon>Papaveraceae</taxon>
        <taxon>Papaveroideae</taxon>
        <taxon>Papaver</taxon>
    </lineage>
</organism>
<dbReference type="InterPro" id="IPR036638">
    <property type="entry name" value="HLH_DNA-bd_sf"/>
</dbReference>
<dbReference type="AlphaFoldDB" id="A0AA41VXU7"/>
<dbReference type="InterPro" id="IPR052610">
    <property type="entry name" value="bHLH_transcription_regulator"/>
</dbReference>
<sequence length="194" mass="21623">MVQVYGDVLGGGVNPKEEVVSPGSRNTRFPSVVSCMNVHSASKGNQKGQKRISTAAVETNQHACTKDHIMAERKRRHKLSQQIIALSAIVPYLKQLQEKVKKLDEKTTKKIIESVIILKKAEICDDDNDSSSSNENFFTRSTYEPLHEIETRVSHKSVLIRIHCEKFKGVSNVVPFDDSSLAITITAQISSLLF</sequence>
<reference evidence="3" key="1">
    <citation type="submission" date="2022-03" db="EMBL/GenBank/DDBJ databases">
        <title>A functionally conserved STORR gene fusion in Papaver species that diverged 16.8 million years ago.</title>
        <authorList>
            <person name="Catania T."/>
        </authorList>
    </citation>
    <scope>NUCLEOTIDE SEQUENCE</scope>
    <source>
        <strain evidence="3">S-191538</strain>
    </source>
</reference>
<feature type="non-terminal residue" evidence="3">
    <location>
        <position position="1"/>
    </location>
</feature>
<keyword evidence="4" id="KW-1185">Reference proteome</keyword>
<proteinExistence type="predicted"/>
<gene>
    <name evidence="3" type="ORF">MKW94_005060</name>
</gene>
<evidence type="ECO:0000313" key="4">
    <source>
        <dbReference type="Proteomes" id="UP001177140"/>
    </source>
</evidence>
<dbReference type="SUPFAM" id="SSF47459">
    <property type="entry name" value="HLH, helix-loop-helix DNA-binding domain"/>
    <property type="match status" value="1"/>
</dbReference>
<accession>A0AA41VXU7</accession>
<dbReference type="PANTHER" id="PTHR45959:SF73">
    <property type="entry name" value="TRANSCRIPTION FACTOR BHLH25"/>
    <property type="match status" value="1"/>
</dbReference>
<dbReference type="PANTHER" id="PTHR45959">
    <property type="entry name" value="BHLH TRANSCRIPTION FACTOR"/>
    <property type="match status" value="1"/>
</dbReference>
<dbReference type="Gene3D" id="4.10.280.10">
    <property type="entry name" value="Helix-loop-helix DNA-binding domain"/>
    <property type="match status" value="1"/>
</dbReference>
<keyword evidence="1" id="KW-0805">Transcription regulation</keyword>
<dbReference type="GO" id="GO:0046983">
    <property type="term" value="F:protein dimerization activity"/>
    <property type="evidence" value="ECO:0007669"/>
    <property type="project" value="InterPro"/>
</dbReference>